<reference evidence="3 4" key="1">
    <citation type="submission" date="2014-12" db="EMBL/GenBank/DDBJ databases">
        <title>Genome sequence of Methanobrevibacter arboriphilicus DH1, DSM1125.</title>
        <authorList>
            <person name="Poehlein A."/>
            <person name="Thauer R.K."/>
            <person name="Seedorf H."/>
            <person name="Daniel R."/>
        </authorList>
    </citation>
    <scope>NUCLEOTIDE SEQUENCE [LARGE SCALE GENOMIC DNA]</scope>
    <source>
        <strain evidence="3 4">DH1</strain>
    </source>
</reference>
<accession>A0A1V6N5E0</accession>
<dbReference type="PANTHER" id="PTHR36927">
    <property type="entry name" value="BLR4337 PROTEIN"/>
    <property type="match status" value="1"/>
</dbReference>
<sequence>MRKYYLDVLRLLAIFFVIILHIFLIYSTLPYYIKQGSNDFLTYVIILFLVWLMPLLFTIAGITSFYSLRKRSIGEYLKERVQRLLIPFIAAMFLLNPILSFYGLKFHENIQINYLEFYPLFFKVTDLTGYDGGLTLGPAWFILFLFIVSCLAVPVILLLRKYKIDLSNKDFSIFTIILLGIIPVILYPILSSGEGKSIGMSFAFFLLGYYVLSNDNVMMKLEKNKWLLGILTLLLTAVFVIGAIYFGSIFGPISFYYQAFYGWVCILLLLIIGKMFLNKTSNTLQYLSESSFTIYIFHESILVAVAFYIIQITSNIYIQMILIFILTVSLSIGFYALCQRFKLTRFIFGIK</sequence>
<feature type="transmembrane region" description="Helical" evidence="1">
    <location>
        <begin position="196"/>
        <end position="214"/>
    </location>
</feature>
<feature type="transmembrane region" description="Helical" evidence="1">
    <location>
        <begin position="226"/>
        <end position="249"/>
    </location>
</feature>
<dbReference type="InterPro" id="IPR002656">
    <property type="entry name" value="Acyl_transf_3_dom"/>
</dbReference>
<proteinExistence type="predicted"/>
<dbReference type="RefSeq" id="WP_158082498.1">
    <property type="nucleotide sequence ID" value="NZ_BBET01000042.1"/>
</dbReference>
<feature type="transmembrane region" description="Helical" evidence="1">
    <location>
        <begin position="84"/>
        <end position="104"/>
    </location>
</feature>
<dbReference type="InterPro" id="IPR050623">
    <property type="entry name" value="Glucan_succinyl_AcylTrfase"/>
</dbReference>
<feature type="domain" description="Acyltransferase 3" evidence="2">
    <location>
        <begin position="4"/>
        <end position="334"/>
    </location>
</feature>
<feature type="transmembrane region" description="Helical" evidence="1">
    <location>
        <begin position="316"/>
        <end position="338"/>
    </location>
</feature>
<keyword evidence="1" id="KW-1133">Transmembrane helix</keyword>
<feature type="transmembrane region" description="Helical" evidence="1">
    <location>
        <begin position="139"/>
        <end position="159"/>
    </location>
</feature>
<dbReference type="PANTHER" id="PTHR36927:SF3">
    <property type="entry name" value="GLUCANS BIOSYNTHESIS PROTEIN C"/>
    <property type="match status" value="1"/>
</dbReference>
<feature type="transmembrane region" description="Helical" evidence="1">
    <location>
        <begin position="171"/>
        <end position="190"/>
    </location>
</feature>
<organism evidence="3 4">
    <name type="scientific">Methanobrevibacter arboriphilus JCM 13429 = DSM 1125</name>
    <dbReference type="NCBI Taxonomy" id="1300164"/>
    <lineage>
        <taxon>Archaea</taxon>
        <taxon>Methanobacteriati</taxon>
        <taxon>Methanobacteriota</taxon>
        <taxon>Methanomada group</taxon>
        <taxon>Methanobacteria</taxon>
        <taxon>Methanobacteriales</taxon>
        <taxon>Methanobacteriaceae</taxon>
        <taxon>Methanobrevibacter</taxon>
    </lineage>
</organism>
<dbReference type="OrthoDB" id="70906at2157"/>
<dbReference type="AlphaFoldDB" id="A0A1V6N5E0"/>
<gene>
    <name evidence="3" type="ORF">MBBAR_1c02890</name>
</gene>
<dbReference type="Proteomes" id="UP000191661">
    <property type="component" value="Unassembled WGS sequence"/>
</dbReference>
<feature type="transmembrane region" description="Helical" evidence="1">
    <location>
        <begin position="292"/>
        <end position="310"/>
    </location>
</feature>
<keyword evidence="1" id="KW-0812">Transmembrane</keyword>
<protein>
    <recommendedName>
        <fullName evidence="2">Acyltransferase 3 domain-containing protein</fullName>
    </recommendedName>
</protein>
<feature type="transmembrane region" description="Helical" evidence="1">
    <location>
        <begin position="255"/>
        <end position="272"/>
    </location>
</feature>
<dbReference type="EMBL" id="JXMW01000001">
    <property type="protein sequence ID" value="OQD59879.1"/>
    <property type="molecule type" value="Genomic_DNA"/>
</dbReference>
<feature type="transmembrane region" description="Helical" evidence="1">
    <location>
        <begin position="40"/>
        <end position="63"/>
    </location>
</feature>
<evidence type="ECO:0000313" key="4">
    <source>
        <dbReference type="Proteomes" id="UP000191661"/>
    </source>
</evidence>
<name>A0A1V6N5E0_METAZ</name>
<keyword evidence="4" id="KW-1185">Reference proteome</keyword>
<evidence type="ECO:0000313" key="3">
    <source>
        <dbReference type="EMBL" id="OQD59879.1"/>
    </source>
</evidence>
<dbReference type="GO" id="GO:0016747">
    <property type="term" value="F:acyltransferase activity, transferring groups other than amino-acyl groups"/>
    <property type="evidence" value="ECO:0007669"/>
    <property type="project" value="InterPro"/>
</dbReference>
<keyword evidence="1" id="KW-0472">Membrane</keyword>
<feature type="transmembrane region" description="Helical" evidence="1">
    <location>
        <begin position="12"/>
        <end position="34"/>
    </location>
</feature>
<dbReference type="Pfam" id="PF01757">
    <property type="entry name" value="Acyl_transf_3"/>
    <property type="match status" value="1"/>
</dbReference>
<comment type="caution">
    <text evidence="3">The sequence shown here is derived from an EMBL/GenBank/DDBJ whole genome shotgun (WGS) entry which is preliminary data.</text>
</comment>
<evidence type="ECO:0000259" key="2">
    <source>
        <dbReference type="Pfam" id="PF01757"/>
    </source>
</evidence>
<evidence type="ECO:0000256" key="1">
    <source>
        <dbReference type="SAM" id="Phobius"/>
    </source>
</evidence>